<evidence type="ECO:0000313" key="6">
    <source>
        <dbReference type="EMBL" id="SVB32178.1"/>
    </source>
</evidence>
<name>A0A382D143_9ZZZZ</name>
<reference evidence="6" key="1">
    <citation type="submission" date="2018-05" db="EMBL/GenBank/DDBJ databases">
        <authorList>
            <person name="Lanie J.A."/>
            <person name="Ng W.-L."/>
            <person name="Kazmierczak K.M."/>
            <person name="Andrzejewski T.M."/>
            <person name="Davidsen T.M."/>
            <person name="Wayne K.J."/>
            <person name="Tettelin H."/>
            <person name="Glass J.I."/>
            <person name="Rusch D."/>
            <person name="Podicherti R."/>
            <person name="Tsui H.-C.T."/>
            <person name="Winkler M.E."/>
        </authorList>
    </citation>
    <scope>NUCLEOTIDE SEQUENCE</scope>
</reference>
<dbReference type="Gene3D" id="2.60.130.10">
    <property type="entry name" value="Aromatic compound dioxygenase"/>
    <property type="match status" value="1"/>
</dbReference>
<proteinExistence type="inferred from homology"/>
<protein>
    <recommendedName>
        <fullName evidence="7">Intradiol ring-cleavage dioxygenases domain-containing protein</fullName>
    </recommendedName>
</protein>
<organism evidence="6">
    <name type="scientific">marine metagenome</name>
    <dbReference type="NCBI Taxonomy" id="408172"/>
    <lineage>
        <taxon>unclassified sequences</taxon>
        <taxon>metagenomes</taxon>
        <taxon>ecological metagenomes</taxon>
    </lineage>
</organism>
<dbReference type="GO" id="GO:0008199">
    <property type="term" value="F:ferric iron binding"/>
    <property type="evidence" value="ECO:0007669"/>
    <property type="project" value="InterPro"/>
</dbReference>
<sequence length="303" mass="33833">MKRRQFIKTGLVGTFVAGMTSLSLLKGRDCATTNSDILGPYWSEDHPYRTILANSDEPGTRIFISGTVKANDCETPIQNGVVDVWHANDNGCYTVFQECDTGNSDEDPYNLRGKMLTNENGEYAFESIWPGYYATRPKHFHYKITTPNGLELVTQCYFEGDPQVTEQWEADHPGQIIPLDEGENGLIGIFDIVMDEEDIHVGINGETVPLPEKPVLRQAYPNPFNNSTRIEFSISRPGHVSIGIYDIKGKWINSIVDNHLSNGTHSFNWKGIDATENPVSSGSYLVVLKYAGFTASKKIVFLK</sequence>
<feature type="domain" description="Intradiol ring-cleavage dioxygenases" evidence="4">
    <location>
        <begin position="43"/>
        <end position="167"/>
    </location>
</feature>
<dbReference type="GO" id="GO:0016702">
    <property type="term" value="F:oxidoreductase activity, acting on single donors with incorporation of molecular oxygen, incorporation of two atoms of oxygen"/>
    <property type="evidence" value="ECO:0007669"/>
    <property type="project" value="InterPro"/>
</dbReference>
<feature type="domain" description="FlgD/Vpr Ig-like" evidence="5">
    <location>
        <begin position="234"/>
        <end position="290"/>
    </location>
</feature>
<dbReference type="InterPro" id="IPR000627">
    <property type="entry name" value="Intradiol_dOase_C"/>
</dbReference>
<gene>
    <name evidence="6" type="ORF">METZ01_LOCUS185032</name>
</gene>
<dbReference type="Gene3D" id="2.60.40.4070">
    <property type="match status" value="1"/>
</dbReference>
<dbReference type="InterPro" id="IPR025965">
    <property type="entry name" value="FlgD/Vpr_Ig-like"/>
</dbReference>
<dbReference type="AlphaFoldDB" id="A0A382D143"/>
<evidence type="ECO:0000256" key="1">
    <source>
        <dbReference type="ARBA" id="ARBA00007825"/>
    </source>
</evidence>
<dbReference type="EMBL" id="UINC01037135">
    <property type="protein sequence ID" value="SVB32178.1"/>
    <property type="molecule type" value="Genomic_DNA"/>
</dbReference>
<dbReference type="PANTHER" id="PTHR33711:SF10">
    <property type="entry name" value="INTRADIOL RING-CLEAVAGE DIOXYGENASES DOMAIN-CONTAINING PROTEIN"/>
    <property type="match status" value="1"/>
</dbReference>
<keyword evidence="2" id="KW-0223">Dioxygenase</keyword>
<keyword evidence="3" id="KW-0560">Oxidoreductase</keyword>
<evidence type="ECO:0000259" key="4">
    <source>
        <dbReference type="Pfam" id="PF00775"/>
    </source>
</evidence>
<dbReference type="NCBIfam" id="TIGR04183">
    <property type="entry name" value="Por_Secre_tail"/>
    <property type="match status" value="1"/>
</dbReference>
<dbReference type="InterPro" id="IPR026444">
    <property type="entry name" value="Secre_tail"/>
</dbReference>
<dbReference type="Pfam" id="PF13860">
    <property type="entry name" value="FlgD_ig"/>
    <property type="match status" value="1"/>
</dbReference>
<dbReference type="SUPFAM" id="SSF49482">
    <property type="entry name" value="Aromatic compound dioxygenase"/>
    <property type="match status" value="1"/>
</dbReference>
<dbReference type="PANTHER" id="PTHR33711">
    <property type="entry name" value="DIOXYGENASE, PUTATIVE (AFU_ORTHOLOGUE AFUA_2G02910)-RELATED"/>
    <property type="match status" value="1"/>
</dbReference>
<evidence type="ECO:0000256" key="2">
    <source>
        <dbReference type="ARBA" id="ARBA00022964"/>
    </source>
</evidence>
<accession>A0A382D143</accession>
<dbReference type="Pfam" id="PF00775">
    <property type="entry name" value="Dioxygenase_C"/>
    <property type="match status" value="1"/>
</dbReference>
<comment type="similarity">
    <text evidence="1">Belongs to the intradiol ring-cleavage dioxygenase family.</text>
</comment>
<evidence type="ECO:0000259" key="5">
    <source>
        <dbReference type="Pfam" id="PF13860"/>
    </source>
</evidence>
<dbReference type="InterPro" id="IPR015889">
    <property type="entry name" value="Intradiol_dOase_core"/>
</dbReference>
<evidence type="ECO:0008006" key="7">
    <source>
        <dbReference type="Google" id="ProtNLM"/>
    </source>
</evidence>
<dbReference type="InterPro" id="IPR050770">
    <property type="entry name" value="Intradiol_RC_Dioxygenase"/>
</dbReference>
<evidence type="ECO:0000256" key="3">
    <source>
        <dbReference type="ARBA" id="ARBA00023002"/>
    </source>
</evidence>